<sequence length="91" mass="10056">MIKLQQDPDGFVRMPTIVPNSARITVVFADGTQEEFTGQRLNDLRAEALAGFRKGNNMDAKGFNRNKGQVKHGKNSVQFVPVAPGMSQKPR</sequence>
<organism evidence="2 3">
    <name type="scientific">Paeniglutamicibacter cryotolerans</name>
    <dbReference type="NCBI Taxonomy" id="670079"/>
    <lineage>
        <taxon>Bacteria</taxon>
        <taxon>Bacillati</taxon>
        <taxon>Actinomycetota</taxon>
        <taxon>Actinomycetes</taxon>
        <taxon>Micrococcales</taxon>
        <taxon>Micrococcaceae</taxon>
        <taxon>Paeniglutamicibacter</taxon>
    </lineage>
</organism>
<evidence type="ECO:0000256" key="1">
    <source>
        <dbReference type="SAM" id="MobiDB-lite"/>
    </source>
</evidence>
<dbReference type="AlphaFoldDB" id="A0A839QS11"/>
<evidence type="ECO:0000313" key="3">
    <source>
        <dbReference type="Proteomes" id="UP000523000"/>
    </source>
</evidence>
<keyword evidence="3" id="KW-1185">Reference proteome</keyword>
<evidence type="ECO:0000313" key="2">
    <source>
        <dbReference type="EMBL" id="MBB2996756.1"/>
    </source>
</evidence>
<name>A0A839QS11_9MICC</name>
<accession>A0A839QS11</accession>
<reference evidence="2 3" key="1">
    <citation type="submission" date="2020-08" db="EMBL/GenBank/DDBJ databases">
        <title>Sequencing the genomes of 1000 actinobacteria strains.</title>
        <authorList>
            <person name="Klenk H.-P."/>
        </authorList>
    </citation>
    <scope>NUCLEOTIDE SEQUENCE [LARGE SCALE GENOMIC DNA]</scope>
    <source>
        <strain evidence="2 3">DSM 22826</strain>
    </source>
</reference>
<dbReference type="RefSeq" id="WP_183512326.1">
    <property type="nucleotide sequence ID" value="NZ_BAABGK010000007.1"/>
</dbReference>
<gene>
    <name evidence="2" type="ORF">E9229_003003</name>
</gene>
<dbReference type="EMBL" id="JACHVS010000002">
    <property type="protein sequence ID" value="MBB2996756.1"/>
    <property type="molecule type" value="Genomic_DNA"/>
</dbReference>
<protein>
    <submittedName>
        <fullName evidence="2">Uncharacterized protein</fullName>
    </submittedName>
</protein>
<feature type="region of interest" description="Disordered" evidence="1">
    <location>
        <begin position="65"/>
        <end position="91"/>
    </location>
</feature>
<proteinExistence type="predicted"/>
<dbReference type="Proteomes" id="UP000523000">
    <property type="component" value="Unassembled WGS sequence"/>
</dbReference>
<comment type="caution">
    <text evidence="2">The sequence shown here is derived from an EMBL/GenBank/DDBJ whole genome shotgun (WGS) entry which is preliminary data.</text>
</comment>